<keyword evidence="6 10" id="KW-0472">Membrane</keyword>
<evidence type="ECO:0000313" key="12">
    <source>
        <dbReference type="EMBL" id="EPQ28691.1"/>
    </source>
</evidence>
<dbReference type="InterPro" id="IPR005828">
    <property type="entry name" value="MFS_sugar_transport-like"/>
</dbReference>
<evidence type="ECO:0000313" key="13">
    <source>
        <dbReference type="Proteomes" id="UP000053664"/>
    </source>
</evidence>
<dbReference type="Proteomes" id="UP000053664">
    <property type="component" value="Unassembled WGS sequence"/>
</dbReference>
<evidence type="ECO:0000256" key="6">
    <source>
        <dbReference type="ARBA" id="ARBA00023136"/>
    </source>
</evidence>
<dbReference type="EMBL" id="KE361634">
    <property type="protein sequence ID" value="EPQ28691.1"/>
    <property type="molecule type" value="Genomic_DNA"/>
</dbReference>
<feature type="transmembrane region" description="Helical" evidence="10">
    <location>
        <begin position="198"/>
        <end position="217"/>
    </location>
</feature>
<proteinExistence type="inferred from homology"/>
<evidence type="ECO:0000256" key="10">
    <source>
        <dbReference type="SAM" id="Phobius"/>
    </source>
</evidence>
<feature type="transmembrane region" description="Helical" evidence="10">
    <location>
        <begin position="383"/>
        <end position="404"/>
    </location>
</feature>
<feature type="region of interest" description="Disordered" evidence="9">
    <location>
        <begin position="541"/>
        <end position="571"/>
    </location>
</feature>
<feature type="transmembrane region" description="Helical" evidence="10">
    <location>
        <begin position="163"/>
        <end position="186"/>
    </location>
</feature>
<feature type="transmembrane region" description="Helical" evidence="10">
    <location>
        <begin position="355"/>
        <end position="376"/>
    </location>
</feature>
<keyword evidence="3 8" id="KW-0813">Transport</keyword>
<dbReference type="HOGENOM" id="CLU_001265_11_5_1"/>
<dbReference type="FunFam" id="1.20.1250.20:FF:000078">
    <property type="entry name" value="MFS maltose transporter, putative"/>
    <property type="match status" value="1"/>
</dbReference>
<dbReference type="InterPro" id="IPR005829">
    <property type="entry name" value="Sugar_transporter_CS"/>
</dbReference>
<feature type="transmembrane region" description="Helical" evidence="10">
    <location>
        <begin position="140"/>
        <end position="157"/>
    </location>
</feature>
<feature type="compositionally biased region" description="Basic and acidic residues" evidence="9">
    <location>
        <begin position="560"/>
        <end position="571"/>
    </location>
</feature>
<evidence type="ECO:0000259" key="11">
    <source>
        <dbReference type="PROSITE" id="PS50850"/>
    </source>
</evidence>
<feature type="transmembrane region" description="Helical" evidence="10">
    <location>
        <begin position="107"/>
        <end position="128"/>
    </location>
</feature>
<feature type="transmembrane region" description="Helical" evidence="10">
    <location>
        <begin position="321"/>
        <end position="343"/>
    </location>
</feature>
<dbReference type="SUPFAM" id="SSF103473">
    <property type="entry name" value="MFS general substrate transporter"/>
    <property type="match status" value="1"/>
</dbReference>
<dbReference type="eggNOG" id="KOG0254">
    <property type="taxonomic scope" value="Eukaryota"/>
</dbReference>
<dbReference type="Pfam" id="PF00083">
    <property type="entry name" value="Sugar_tr"/>
    <property type="match status" value="1"/>
</dbReference>
<dbReference type="GO" id="GO:0005351">
    <property type="term" value="F:carbohydrate:proton symporter activity"/>
    <property type="evidence" value="ECO:0007669"/>
    <property type="project" value="TreeGrafter"/>
</dbReference>
<dbReference type="AlphaFoldDB" id="A0A061HDI7"/>
<dbReference type="NCBIfam" id="TIGR00879">
    <property type="entry name" value="SP"/>
    <property type="match status" value="1"/>
</dbReference>
<evidence type="ECO:0000256" key="2">
    <source>
        <dbReference type="ARBA" id="ARBA00010992"/>
    </source>
</evidence>
<dbReference type="InterPro" id="IPR003663">
    <property type="entry name" value="Sugar/inositol_transpt"/>
</dbReference>
<evidence type="ECO:0000256" key="9">
    <source>
        <dbReference type="SAM" id="MobiDB-lite"/>
    </source>
</evidence>
<dbReference type="InterPro" id="IPR020846">
    <property type="entry name" value="MFS_dom"/>
</dbReference>
<protein>
    <recommendedName>
        <fullName evidence="11">Major facilitator superfamily (MFS) profile domain-containing protein</fullName>
    </recommendedName>
</protein>
<sequence>MEHVSELGSAQPTALVTAEEKNLAARLDGDHKHTAQLAAKADDDAHKLTIRQALRRHSTAAAWSALLSTALIMEGFDLIVISSFFGQSQFLQRYGKPDGKGGYALSSAWQTGLTNSAVCGEIIGLAINSWASDRFGYRRTYMAAMAMMAACIFATFFSPSLPILSLGEVLCGIPWGIFQTLTTAYASEICPMALRPFLTTYVNMCWGVGILLSSGVTRATLDIHGKLAYKLPFALQWIWPVPLFVGAFLAPESPWWLVRKARYDEAKHSIRRLTNADQRSEARINEELALIRYTTALEEAETAGATLLDCFRGTNRRRTEVACVVFAIQYLSGSPLISFAVLFLQKAGLSETNSFNFNLGMNSMYVVGTIVSWFLMSRFGRRSLYLFGVVIMGLTCLVIGGLGVSSSKSASLAIGAMMVVLNLSYNVSIGPVCYALVAELSSSRLRAKTVVLARTSYNLTGLVTNTIQPRMIAADQWNWGAKSGFFWLGSCTVMFVYCYLRLPETRHRNTGELDVLFENRVSARKFASTAVDQFHVAPVAAAGSSPSAVARASESASASDDDKLEAAGSEK</sequence>
<organism evidence="12 13">
    <name type="scientific">Pseudozyma flocculosa PF-1</name>
    <dbReference type="NCBI Taxonomy" id="1277687"/>
    <lineage>
        <taxon>Eukaryota</taxon>
        <taxon>Fungi</taxon>
        <taxon>Dikarya</taxon>
        <taxon>Basidiomycota</taxon>
        <taxon>Ustilaginomycotina</taxon>
        <taxon>Ustilaginomycetes</taxon>
        <taxon>Ustilaginales</taxon>
        <taxon>Ustilaginaceae</taxon>
        <taxon>Pseudozyma</taxon>
    </lineage>
</organism>
<dbReference type="InterPro" id="IPR050360">
    <property type="entry name" value="MFS_Sugar_Transporters"/>
</dbReference>
<gene>
    <name evidence="12" type="ORF">PFL1_03994</name>
</gene>
<feature type="transmembrane region" description="Helical" evidence="10">
    <location>
        <begin position="60"/>
        <end position="87"/>
    </location>
</feature>
<dbReference type="OrthoDB" id="6612291at2759"/>
<dbReference type="GeneID" id="19318101"/>
<dbReference type="RefSeq" id="XP_007879708.1">
    <property type="nucleotide sequence ID" value="XM_007881517.1"/>
</dbReference>
<feature type="domain" description="Major facilitator superfamily (MFS) profile" evidence="11">
    <location>
        <begin position="63"/>
        <end position="506"/>
    </location>
</feature>
<comment type="subcellular location">
    <subcellularLocation>
        <location evidence="1">Membrane</location>
        <topology evidence="1">Multi-pass membrane protein</topology>
    </subcellularLocation>
</comment>
<dbReference type="PROSITE" id="PS50850">
    <property type="entry name" value="MFS"/>
    <property type="match status" value="1"/>
</dbReference>
<dbReference type="PANTHER" id="PTHR48022">
    <property type="entry name" value="PLASTIDIC GLUCOSE TRANSPORTER 4"/>
    <property type="match status" value="1"/>
</dbReference>
<feature type="transmembrane region" description="Helical" evidence="10">
    <location>
        <begin position="449"/>
        <end position="467"/>
    </location>
</feature>
<dbReference type="PANTHER" id="PTHR48022:SF53">
    <property type="entry name" value="ALPHA-GLUCOSIDE TRANSPORTER, PUTATIVE (AFU_ORTHOLOGUE AFUA_3G01700)-RELATED"/>
    <property type="match status" value="1"/>
</dbReference>
<evidence type="ECO:0000256" key="8">
    <source>
        <dbReference type="RuleBase" id="RU003346"/>
    </source>
</evidence>
<dbReference type="PROSITE" id="PS00217">
    <property type="entry name" value="SUGAR_TRANSPORT_2"/>
    <property type="match status" value="1"/>
</dbReference>
<dbReference type="KEGG" id="pfp:PFL1_03994"/>
<feature type="compositionally biased region" description="Low complexity" evidence="9">
    <location>
        <begin position="541"/>
        <end position="558"/>
    </location>
</feature>
<comment type="catalytic activity">
    <reaction evidence="7">
        <text>myo-inositol(out) + H(+)(out) = myo-inositol(in) + H(+)(in)</text>
        <dbReference type="Rhea" id="RHEA:60364"/>
        <dbReference type="ChEBI" id="CHEBI:15378"/>
        <dbReference type="ChEBI" id="CHEBI:17268"/>
    </reaction>
</comment>
<reference evidence="12 13" key="1">
    <citation type="journal article" date="2013" name="Plant Cell">
        <title>The transition from a phytopathogenic smut ancestor to an anamorphic biocontrol agent deciphered by comparative whole-genome analysis.</title>
        <authorList>
            <person name="Lefebvre F."/>
            <person name="Joly D.L."/>
            <person name="Labbe C."/>
            <person name="Teichmann B."/>
            <person name="Linning R."/>
            <person name="Belzile F."/>
            <person name="Bakkeren G."/>
            <person name="Belanger R.R."/>
        </authorList>
    </citation>
    <scope>NUCLEOTIDE SEQUENCE [LARGE SCALE GENOMIC DNA]</scope>
    <source>
        <strain evidence="12 13">PF-1</strain>
    </source>
</reference>
<keyword evidence="4 10" id="KW-0812">Transmembrane</keyword>
<comment type="similarity">
    <text evidence="2 8">Belongs to the major facilitator superfamily. Sugar transporter (TC 2.A.1.1) family.</text>
</comment>
<feature type="transmembrane region" description="Helical" evidence="10">
    <location>
        <begin position="237"/>
        <end position="258"/>
    </location>
</feature>
<name>A0A061HDI7_9BASI</name>
<dbReference type="InterPro" id="IPR036259">
    <property type="entry name" value="MFS_trans_sf"/>
</dbReference>
<accession>A0A061HDI7</accession>
<evidence type="ECO:0000256" key="5">
    <source>
        <dbReference type="ARBA" id="ARBA00022989"/>
    </source>
</evidence>
<dbReference type="Gene3D" id="1.20.1250.20">
    <property type="entry name" value="MFS general substrate transporter like domains"/>
    <property type="match status" value="1"/>
</dbReference>
<evidence type="ECO:0000256" key="7">
    <source>
        <dbReference type="ARBA" id="ARBA00049119"/>
    </source>
</evidence>
<feature type="transmembrane region" description="Helical" evidence="10">
    <location>
        <begin position="410"/>
        <end position="437"/>
    </location>
</feature>
<dbReference type="GO" id="GO:0016020">
    <property type="term" value="C:membrane"/>
    <property type="evidence" value="ECO:0007669"/>
    <property type="project" value="UniProtKB-SubCell"/>
</dbReference>
<evidence type="ECO:0000256" key="1">
    <source>
        <dbReference type="ARBA" id="ARBA00004141"/>
    </source>
</evidence>
<feature type="transmembrane region" description="Helical" evidence="10">
    <location>
        <begin position="479"/>
        <end position="500"/>
    </location>
</feature>
<evidence type="ECO:0000256" key="3">
    <source>
        <dbReference type="ARBA" id="ARBA00022448"/>
    </source>
</evidence>
<evidence type="ECO:0000256" key="4">
    <source>
        <dbReference type="ARBA" id="ARBA00022692"/>
    </source>
</evidence>
<keyword evidence="5 10" id="KW-1133">Transmembrane helix</keyword>